<keyword evidence="14" id="KW-1185">Reference proteome</keyword>
<keyword evidence="9" id="KW-0645">Protease</keyword>
<evidence type="ECO:0000259" key="11">
    <source>
        <dbReference type="Pfam" id="PF01478"/>
    </source>
</evidence>
<evidence type="ECO:0000256" key="7">
    <source>
        <dbReference type="ARBA" id="ARBA00023136"/>
    </source>
</evidence>
<evidence type="ECO:0000256" key="5">
    <source>
        <dbReference type="ARBA" id="ARBA00022692"/>
    </source>
</evidence>
<accession>A0ABQ1JGQ1</accession>
<feature type="transmembrane region" description="Helical" evidence="10">
    <location>
        <begin position="12"/>
        <end position="31"/>
    </location>
</feature>
<name>A0ABQ1JGQ1_9SPHN</name>
<feature type="transmembrane region" description="Helical" evidence="10">
    <location>
        <begin position="128"/>
        <end position="150"/>
    </location>
</feature>
<keyword evidence="9" id="KW-0808">Transferase</keyword>
<keyword evidence="6 10" id="KW-1133">Transmembrane helix</keyword>
<evidence type="ECO:0000256" key="2">
    <source>
        <dbReference type="ARBA" id="ARBA00005801"/>
    </source>
</evidence>
<dbReference type="EC" id="2.1.1.-" evidence="9"/>
<dbReference type="InterPro" id="IPR014032">
    <property type="entry name" value="Peptidase_A24A_bac"/>
</dbReference>
<comment type="similarity">
    <text evidence="2 8">Belongs to the peptidase A24 family.</text>
</comment>
<dbReference type="PRINTS" id="PR00864">
    <property type="entry name" value="PREPILNPTASE"/>
</dbReference>
<evidence type="ECO:0000313" key="14">
    <source>
        <dbReference type="Proteomes" id="UP000614261"/>
    </source>
</evidence>
<evidence type="ECO:0000256" key="4">
    <source>
        <dbReference type="ARBA" id="ARBA00022519"/>
    </source>
</evidence>
<feature type="transmembrane region" description="Helical" evidence="10">
    <location>
        <begin position="157"/>
        <end position="174"/>
    </location>
</feature>
<dbReference type="EMBL" id="BMGD01000004">
    <property type="protein sequence ID" value="GGB67978.1"/>
    <property type="molecule type" value="Genomic_DNA"/>
</dbReference>
<comment type="subcellular location">
    <subcellularLocation>
        <location evidence="1">Cell inner membrane</location>
        <topology evidence="1">Multi-pass membrane protein</topology>
    </subcellularLocation>
    <subcellularLocation>
        <location evidence="9">Cell membrane</location>
        <topology evidence="9">Multi-pass membrane protein</topology>
    </subcellularLocation>
</comment>
<dbReference type="RefSeq" id="WP_188514682.1">
    <property type="nucleotide sequence ID" value="NZ_BMGD01000004.1"/>
</dbReference>
<dbReference type="EC" id="3.4.23.43" evidence="9"/>
<dbReference type="Proteomes" id="UP000614261">
    <property type="component" value="Unassembled WGS sequence"/>
</dbReference>
<reference evidence="14" key="1">
    <citation type="journal article" date="2019" name="Int. J. Syst. Evol. Microbiol.">
        <title>The Global Catalogue of Microorganisms (GCM) 10K type strain sequencing project: providing services to taxonomists for standard genome sequencing and annotation.</title>
        <authorList>
            <consortium name="The Broad Institute Genomics Platform"/>
            <consortium name="The Broad Institute Genome Sequencing Center for Infectious Disease"/>
            <person name="Wu L."/>
            <person name="Ma J."/>
        </authorList>
    </citation>
    <scope>NUCLEOTIDE SEQUENCE [LARGE SCALE GENOMIC DNA]</scope>
    <source>
        <strain evidence="14">CGMCC 1.12851</strain>
    </source>
</reference>
<dbReference type="InterPro" id="IPR010627">
    <property type="entry name" value="Prepilin_pept_A24_N"/>
</dbReference>
<dbReference type="PANTHER" id="PTHR30487">
    <property type="entry name" value="TYPE 4 PREPILIN-LIKE PROTEINS LEADER PEPTIDE-PROCESSING ENZYME"/>
    <property type="match status" value="1"/>
</dbReference>
<dbReference type="InterPro" id="IPR000045">
    <property type="entry name" value="Prepilin_IV_endopep_pep"/>
</dbReference>
<dbReference type="InterPro" id="IPR050882">
    <property type="entry name" value="Prepilin_peptidase/N-MTase"/>
</dbReference>
<keyword evidence="5 9" id="KW-0812">Transmembrane</keyword>
<evidence type="ECO:0000256" key="8">
    <source>
        <dbReference type="RuleBase" id="RU003793"/>
    </source>
</evidence>
<comment type="caution">
    <text evidence="13">The sequence shown here is derived from an EMBL/GenBank/DDBJ whole genome shotgun (WGS) entry which is preliminary data.</text>
</comment>
<keyword evidence="9" id="KW-0489">Methyltransferase</keyword>
<sequence>MLAPLLHHPVIGPFAAAVLGAILGSFIAALASRWPQDRSVMTGRSQCDACGVVLRPWQLVPVFSHLALRGRCASCRAPIGPDSLIIELIAAAIGAIALALHPGWTGVAIATFGWLLLPLAWLDLKHFWLPHALTATLVAGGMMTGLTGLGPDWTSRLIGAGAGFGLLGVIAFAYRQCRGREGLGGGDPLLLGAIGLWLGWQMLPLVLMIASGTGLAIALVLQQNGTKLSGATRFPLGTLMAAAAWPVALFYPFA</sequence>
<organism evidence="13 14">
    <name type="scientific">Blastomonas aquatica</name>
    <dbReference type="NCBI Taxonomy" id="1510276"/>
    <lineage>
        <taxon>Bacteria</taxon>
        <taxon>Pseudomonadati</taxon>
        <taxon>Pseudomonadota</taxon>
        <taxon>Alphaproteobacteria</taxon>
        <taxon>Sphingomonadales</taxon>
        <taxon>Sphingomonadaceae</taxon>
        <taxon>Blastomonas</taxon>
    </lineage>
</organism>
<evidence type="ECO:0000256" key="10">
    <source>
        <dbReference type="SAM" id="Phobius"/>
    </source>
</evidence>
<proteinExistence type="inferred from homology"/>
<feature type="domain" description="Prepilin type IV endopeptidase peptidase" evidence="11">
    <location>
        <begin position="112"/>
        <end position="219"/>
    </location>
</feature>
<dbReference type="PANTHER" id="PTHR30487:SF0">
    <property type="entry name" value="PREPILIN LEADER PEPTIDASE_N-METHYLTRANSFERASE-RELATED"/>
    <property type="match status" value="1"/>
</dbReference>
<comment type="catalytic activity">
    <reaction evidence="9">
        <text>Typically cleaves a -Gly-|-Phe- bond to release an N-terminal, basic peptide of 5-8 residues from type IV prepilin, and then N-methylates the new N-terminal amino group, the methyl donor being S-adenosyl-L-methionine.</text>
        <dbReference type="EC" id="3.4.23.43"/>
    </reaction>
</comment>
<feature type="transmembrane region" description="Helical" evidence="10">
    <location>
        <begin position="88"/>
        <end position="116"/>
    </location>
</feature>
<evidence type="ECO:0000313" key="13">
    <source>
        <dbReference type="EMBL" id="GGB67978.1"/>
    </source>
</evidence>
<dbReference type="Pfam" id="PF06750">
    <property type="entry name" value="A24_N_bact"/>
    <property type="match status" value="1"/>
</dbReference>
<feature type="transmembrane region" description="Helical" evidence="10">
    <location>
        <begin position="233"/>
        <end position="253"/>
    </location>
</feature>
<dbReference type="Pfam" id="PF01478">
    <property type="entry name" value="Peptidase_A24"/>
    <property type="match status" value="1"/>
</dbReference>
<evidence type="ECO:0000256" key="1">
    <source>
        <dbReference type="ARBA" id="ARBA00004429"/>
    </source>
</evidence>
<gene>
    <name evidence="13" type="ORF">GCM10010833_23960</name>
</gene>
<feature type="domain" description="Prepilin peptidase A24 N-terminal" evidence="12">
    <location>
        <begin position="18"/>
        <end position="97"/>
    </location>
</feature>
<feature type="transmembrane region" description="Helical" evidence="10">
    <location>
        <begin position="194"/>
        <end position="221"/>
    </location>
</feature>
<evidence type="ECO:0000256" key="9">
    <source>
        <dbReference type="RuleBase" id="RU003794"/>
    </source>
</evidence>
<keyword evidence="3" id="KW-1003">Cell membrane</keyword>
<comment type="function">
    <text evidence="9">Plays an essential role in type IV pili and type II pseudopili formation by proteolytically removing the leader sequence from substrate proteins and subsequently monomethylating the alpha-amino group of the newly exposed N-terminal phenylalanine.</text>
</comment>
<evidence type="ECO:0000256" key="3">
    <source>
        <dbReference type="ARBA" id="ARBA00022475"/>
    </source>
</evidence>
<protein>
    <recommendedName>
        <fullName evidence="9">Prepilin leader peptidase/N-methyltransferase</fullName>
        <ecNumber evidence="9">2.1.1.-</ecNumber>
        <ecNumber evidence="9">3.4.23.43</ecNumber>
    </recommendedName>
</protein>
<keyword evidence="7 10" id="KW-0472">Membrane</keyword>
<keyword evidence="9" id="KW-0378">Hydrolase</keyword>
<dbReference type="Gene3D" id="1.20.120.1220">
    <property type="match status" value="1"/>
</dbReference>
<evidence type="ECO:0000256" key="6">
    <source>
        <dbReference type="ARBA" id="ARBA00022989"/>
    </source>
</evidence>
<keyword evidence="9" id="KW-0511">Multifunctional enzyme</keyword>
<keyword evidence="4" id="KW-0997">Cell inner membrane</keyword>
<evidence type="ECO:0000259" key="12">
    <source>
        <dbReference type="Pfam" id="PF06750"/>
    </source>
</evidence>